<evidence type="ECO:0000256" key="1">
    <source>
        <dbReference type="SAM" id="SignalP"/>
    </source>
</evidence>
<dbReference type="PROSITE" id="PS51257">
    <property type="entry name" value="PROKAR_LIPOPROTEIN"/>
    <property type="match status" value="1"/>
</dbReference>
<dbReference type="Proteomes" id="UP001055658">
    <property type="component" value="Chromosome"/>
</dbReference>
<accession>A0ABY4VFV2</accession>
<feature type="signal peptide" evidence="1">
    <location>
        <begin position="1"/>
        <end position="25"/>
    </location>
</feature>
<evidence type="ECO:0000313" key="3">
    <source>
        <dbReference type="Proteomes" id="UP001055658"/>
    </source>
</evidence>
<evidence type="ECO:0008006" key="4">
    <source>
        <dbReference type="Google" id="ProtNLM"/>
    </source>
</evidence>
<sequence>MRPSRKFALPLVAALAVQGCLFLPAEEVEVEGEDPFFFEAQASGQEGGFVEADSIVSSPAQALPVNNECEGHCTHQVYDSTAWFFPVLRVY</sequence>
<gene>
    <name evidence="2" type="ORF">MJO52_03890</name>
</gene>
<reference evidence="2" key="1">
    <citation type="submission" date="2022-02" db="EMBL/GenBank/DDBJ databases">
        <title>Coral-associated bacteria.</title>
        <authorList>
            <person name="Tang K."/>
            <person name="Wang X."/>
        </authorList>
    </citation>
    <scope>NUCLEOTIDE SEQUENCE</scope>
    <source>
        <strain evidence="2">SCSIO 43006</strain>
    </source>
</reference>
<name>A0ABY4VFV2_9GAMM</name>
<keyword evidence="3" id="KW-1185">Reference proteome</keyword>
<protein>
    <recommendedName>
        <fullName evidence="4">Lipoprotein</fullName>
    </recommendedName>
</protein>
<proteinExistence type="predicted"/>
<feature type="chain" id="PRO_5047350986" description="Lipoprotein" evidence="1">
    <location>
        <begin position="26"/>
        <end position="91"/>
    </location>
</feature>
<evidence type="ECO:0000313" key="2">
    <source>
        <dbReference type="EMBL" id="USD22281.1"/>
    </source>
</evidence>
<dbReference type="EMBL" id="CP092418">
    <property type="protein sequence ID" value="USD22281.1"/>
    <property type="molecule type" value="Genomic_DNA"/>
</dbReference>
<dbReference type="RefSeq" id="WP_252084641.1">
    <property type="nucleotide sequence ID" value="NZ_CP092418.1"/>
</dbReference>
<keyword evidence="1" id="KW-0732">Signal</keyword>
<organism evidence="2 3">
    <name type="scientific">Microbulbifer variabilis</name>
    <dbReference type="NCBI Taxonomy" id="266805"/>
    <lineage>
        <taxon>Bacteria</taxon>
        <taxon>Pseudomonadati</taxon>
        <taxon>Pseudomonadota</taxon>
        <taxon>Gammaproteobacteria</taxon>
        <taxon>Cellvibrionales</taxon>
        <taxon>Microbulbiferaceae</taxon>
        <taxon>Microbulbifer</taxon>
    </lineage>
</organism>